<feature type="region of interest" description="Disordered" evidence="1">
    <location>
        <begin position="118"/>
        <end position="184"/>
    </location>
</feature>
<accession>A0A174MID7</accession>
<protein>
    <submittedName>
        <fullName evidence="2">Uncharacterized protein</fullName>
    </submittedName>
</protein>
<dbReference type="RefSeq" id="WP_070102558.1">
    <property type="nucleotide sequence ID" value="NZ_CABKUE010000009.1"/>
</dbReference>
<organism evidence="2 3">
    <name type="scientific">Faecalicatena contorta</name>
    <dbReference type="NCBI Taxonomy" id="39482"/>
    <lineage>
        <taxon>Bacteria</taxon>
        <taxon>Bacillati</taxon>
        <taxon>Bacillota</taxon>
        <taxon>Clostridia</taxon>
        <taxon>Lachnospirales</taxon>
        <taxon>Lachnospiraceae</taxon>
        <taxon>Faecalicatena</taxon>
    </lineage>
</organism>
<dbReference type="Proteomes" id="UP000095544">
    <property type="component" value="Unassembled WGS sequence"/>
</dbReference>
<evidence type="ECO:0000313" key="2">
    <source>
        <dbReference type="EMBL" id="CUP35146.1"/>
    </source>
</evidence>
<proteinExistence type="predicted"/>
<dbReference type="AlphaFoldDB" id="A0A174MID7"/>
<reference evidence="2 3" key="1">
    <citation type="submission" date="2015-09" db="EMBL/GenBank/DDBJ databases">
        <authorList>
            <consortium name="Pathogen Informatics"/>
        </authorList>
    </citation>
    <scope>NUCLEOTIDE SEQUENCE [LARGE SCALE GENOMIC DNA]</scope>
    <source>
        <strain evidence="2 3">2789STDY5834876</strain>
    </source>
</reference>
<dbReference type="STRING" id="39482.ERS852491_04935"/>
<dbReference type="EMBL" id="CYZU01000087">
    <property type="protein sequence ID" value="CUP35146.1"/>
    <property type="molecule type" value="Genomic_DNA"/>
</dbReference>
<evidence type="ECO:0000313" key="3">
    <source>
        <dbReference type="Proteomes" id="UP000095544"/>
    </source>
</evidence>
<evidence type="ECO:0000256" key="1">
    <source>
        <dbReference type="SAM" id="MobiDB-lite"/>
    </source>
</evidence>
<sequence>MNPKLPYYMAYPMPLAYDDEKIERRDFEYMKSLYPSMAKKILPYVEDECDRMEYDCSMMYDEYPDKLQLRMMCSRIYDNVRKHEKMFYGEGYEDVFPEEMMEEELFSEDLMEEQAIHLPGRPPQNDRPPRPGRPPQDNRPPRPGRPPQDNHPPRPGRPPQDNRPPRPGRPPQNRPPQGPGGQNWLRDMVEVMLYQELYKRRCDNRRCRRKFY</sequence>
<feature type="compositionally biased region" description="Pro residues" evidence="1">
    <location>
        <begin position="120"/>
        <end position="178"/>
    </location>
</feature>
<gene>
    <name evidence="2" type="ORF">ERS852491_04935</name>
</gene>
<dbReference type="OrthoDB" id="1935838at2"/>
<name>A0A174MID7_9FIRM</name>